<proteinExistence type="predicted"/>
<organism evidence="1 2">
    <name type="scientific">Priestia megaterium (strain ATCC 14581 / DSM 32 / CCUG 1817 / JCM 2506 / NBRC 15308 / NCIMB 9376 / NCTC 10342 / NRRL B-14308 / VKM B-512 / Ford 19)</name>
    <name type="common">Bacillus megaterium</name>
    <dbReference type="NCBI Taxonomy" id="1348623"/>
    <lineage>
        <taxon>Bacteria</taxon>
        <taxon>Bacillati</taxon>
        <taxon>Bacillota</taxon>
        <taxon>Bacilli</taxon>
        <taxon>Bacillales</taxon>
        <taxon>Bacillaceae</taxon>
        <taxon>Priestia</taxon>
    </lineage>
</organism>
<dbReference type="GeneID" id="93643530"/>
<dbReference type="KEGG" id="bmeg:BG04_3"/>
<evidence type="ECO:0000313" key="1">
    <source>
        <dbReference type="EMBL" id="AJI20406.1"/>
    </source>
</evidence>
<dbReference type="EMBL" id="CP009920">
    <property type="protein sequence ID" value="AJI20406.1"/>
    <property type="molecule type" value="Genomic_DNA"/>
</dbReference>
<dbReference type="InterPro" id="IPR000182">
    <property type="entry name" value="GNAT_dom"/>
</dbReference>
<name>A0A0B6AA57_PRIM2</name>
<dbReference type="PROSITE" id="PS51186">
    <property type="entry name" value="GNAT"/>
    <property type="match status" value="1"/>
</dbReference>
<accession>A0A0B6AA57</accession>
<protein>
    <submittedName>
        <fullName evidence="1">FR47-like family protein</fullName>
    </submittedName>
</protein>
<dbReference type="AlphaFoldDB" id="A0A0B6AA57"/>
<gene>
    <name evidence="1" type="ORF">BG04_3</name>
</gene>
<dbReference type="RefSeq" id="WP_034650739.1">
    <property type="nucleotide sequence ID" value="NZ_BCVB01000006.1"/>
</dbReference>
<dbReference type="HOGENOM" id="CLU_1092630_0_0_9"/>
<dbReference type="Proteomes" id="UP000031829">
    <property type="component" value="Chromosome"/>
</dbReference>
<dbReference type="Gene3D" id="3.40.630.30">
    <property type="match status" value="1"/>
</dbReference>
<sequence length="254" mass="29581">MKIKNQSEVVEQHLIQHWMYFQHTKKSVKVDTSEIKWISASPYNRGIYAGTRHIEPALGICPPQGEEPLWIFGPSSYDNLGPVLHKNGFVPYEKWIGMIQHIQEKEYIHTGVEGFQCKRVRTEAELKEWITVYIDGYQKPKEYQAEFFERFRELMQHADQYQLYLGLYHNRPAVAGSLFFYDGTAGLYCITTARHMRRRGLATAYLKEAITEAKKQADTCILHATSAGKPTYEKIGFTAVNEFDVYRWRNRDGT</sequence>
<dbReference type="Pfam" id="PF13673">
    <property type="entry name" value="Acetyltransf_10"/>
    <property type="match status" value="1"/>
</dbReference>
<dbReference type="InterPro" id="IPR016181">
    <property type="entry name" value="Acyl_CoA_acyltransferase"/>
</dbReference>
<dbReference type="GO" id="GO:0016747">
    <property type="term" value="F:acyltransferase activity, transferring groups other than amino-acyl groups"/>
    <property type="evidence" value="ECO:0007669"/>
    <property type="project" value="InterPro"/>
</dbReference>
<reference evidence="1 2" key="1">
    <citation type="journal article" date="2015" name="Genome Announc.">
        <title>Complete genome sequences for 35 biothreat assay-relevant bacillus species.</title>
        <authorList>
            <person name="Johnson S.L."/>
            <person name="Daligault H.E."/>
            <person name="Davenport K.W."/>
            <person name="Jaissle J."/>
            <person name="Frey K.G."/>
            <person name="Ladner J.T."/>
            <person name="Broomall S.M."/>
            <person name="Bishop-Lilly K.A."/>
            <person name="Bruce D.C."/>
            <person name="Gibbons H.S."/>
            <person name="Coyne S.R."/>
            <person name="Lo C.C."/>
            <person name="Meincke L."/>
            <person name="Munk A.C."/>
            <person name="Koroleva G.I."/>
            <person name="Rosenzweig C.N."/>
            <person name="Palacios G.F."/>
            <person name="Redden C.L."/>
            <person name="Minogue T.D."/>
            <person name="Chain P.S."/>
        </authorList>
    </citation>
    <scope>NUCLEOTIDE SEQUENCE [LARGE SCALE GENOMIC DNA]</scope>
    <source>
        <strain evidence="2">ATCC 14581 / DSM 32 / JCM 2506 / NBRC 15308 / NCIMB 9376 / NCTC 10342 / NRRL B-14308 / VKM B-512</strain>
    </source>
</reference>
<dbReference type="SUPFAM" id="SSF55729">
    <property type="entry name" value="Acyl-CoA N-acyltransferases (Nat)"/>
    <property type="match status" value="1"/>
</dbReference>
<evidence type="ECO:0000313" key="2">
    <source>
        <dbReference type="Proteomes" id="UP000031829"/>
    </source>
</evidence>